<evidence type="ECO:0000313" key="3">
    <source>
        <dbReference type="EMBL" id="SYW82814.1"/>
    </source>
</evidence>
<evidence type="ECO:0000313" key="2">
    <source>
        <dbReference type="EMBL" id="SAM82343.1"/>
    </source>
</evidence>
<organism evidence="2 4">
    <name type="scientific">Ustilago bromivora</name>
    <dbReference type="NCBI Taxonomy" id="307758"/>
    <lineage>
        <taxon>Eukaryota</taxon>
        <taxon>Fungi</taxon>
        <taxon>Dikarya</taxon>
        <taxon>Basidiomycota</taxon>
        <taxon>Ustilaginomycotina</taxon>
        <taxon>Ustilaginomycetes</taxon>
        <taxon>Ustilaginales</taxon>
        <taxon>Ustilaginaceae</taxon>
        <taxon>Ustilago</taxon>
    </lineage>
</organism>
<evidence type="ECO:0000313" key="5">
    <source>
        <dbReference type="Proteomes" id="UP000658997"/>
    </source>
</evidence>
<dbReference type="GO" id="GO:0006364">
    <property type="term" value="P:rRNA processing"/>
    <property type="evidence" value="ECO:0007669"/>
    <property type="project" value="InterPro"/>
</dbReference>
<reference evidence="2" key="1">
    <citation type="submission" date="2016-04" db="EMBL/GenBank/DDBJ databases">
        <authorList>
            <person name="Evans L.H."/>
            <person name="Alamgir A."/>
            <person name="Owens N."/>
            <person name="Weber N.D."/>
            <person name="Virtaneva K."/>
            <person name="Barbian K."/>
            <person name="Babar A."/>
            <person name="Rosenke K."/>
        </authorList>
    </citation>
    <scope>NUCLEOTIDE SEQUENCE</scope>
    <source>
        <strain evidence="2">UB2112</strain>
    </source>
</reference>
<feature type="region of interest" description="Disordered" evidence="1">
    <location>
        <begin position="242"/>
        <end position="272"/>
    </location>
</feature>
<dbReference type="InterPro" id="IPR013241">
    <property type="entry name" value="RNase_P_Pop3"/>
</dbReference>
<feature type="compositionally biased region" description="Polar residues" evidence="1">
    <location>
        <begin position="94"/>
        <end position="106"/>
    </location>
</feature>
<dbReference type="EMBL" id="ULHB01000131">
    <property type="protein sequence ID" value="SYW82814.1"/>
    <property type="molecule type" value="Genomic_DNA"/>
</dbReference>
<gene>
    <name evidence="3" type="ORF">UBRO2_04936</name>
    <name evidence="2" type="ORF">UBRO_04662</name>
</gene>
<evidence type="ECO:0000313" key="4">
    <source>
        <dbReference type="Proteomes" id="UP000179920"/>
    </source>
</evidence>
<feature type="region of interest" description="Disordered" evidence="1">
    <location>
        <begin position="94"/>
        <end position="194"/>
    </location>
</feature>
<dbReference type="PANTHER" id="PTHR28272:SF1">
    <property type="entry name" value="RIBONUCLEASES P_MRP PROTEIN SUBUNIT POP3"/>
    <property type="match status" value="1"/>
</dbReference>
<reference evidence="4" key="2">
    <citation type="submission" date="2016-04" db="EMBL/GenBank/DDBJ databases">
        <authorList>
            <person name="Guldener U."/>
            <person name="Guldener U."/>
        </authorList>
    </citation>
    <scope>NUCLEOTIDE SEQUENCE [LARGE SCALE GENOMIC DNA]</scope>
    <source>
        <strain evidence="4">UB2112</strain>
    </source>
</reference>
<evidence type="ECO:0000256" key="1">
    <source>
        <dbReference type="SAM" id="MobiDB-lite"/>
    </source>
</evidence>
<feature type="compositionally biased region" description="Basic and acidic residues" evidence="1">
    <location>
        <begin position="150"/>
        <end position="168"/>
    </location>
</feature>
<dbReference type="PANTHER" id="PTHR28272">
    <property type="entry name" value="RIBONUCLEASES P/MRP PROTEIN SUBUNIT POP3"/>
    <property type="match status" value="1"/>
</dbReference>
<sequence length="522" mass="55512">MASKKATVDKSTTIRAASKNKQRSQGSSKASAASPFGSSNGGSLASSLSSLFSPQPHGKDAALASLLASSSKPPVNLGQGSRFAAFGSFPSAQSSAISTSKLTSQTLDDKQKVKKKDAPSAQGSIDTTAPPGQPSTASGPAAITSSRTNDQQKKQKQTDTVGSRRSDVRSPTGTSSASSSKPVVPNPPAGRRPIFRPVLASSTAVSWPEMPVAGSKTVLHTLLEMLAKPALQYTLRKDLGRRSLSRPSKAKEETDDTAMDVDNTSQLPTAGAGPQVLAGINSITRAVKDDIAADLEKLHSAQRKGKTVAAQPPSIKVVFVCRHDLPQPALIAHLPMLVTARNAVLQACSNDDNETNGAVYLFALPSGSEELLAKALNLRRASILALTSAFSPTHLAQILAAIERETGSLCRLRASWLETAMRAAKQFSANNQRPLTLKQQPPTIKLLRTTQPVDLNACKAAKKSRRKERSARWKKRKMQTQQRIKSLRAELKQAVQKERDAKKKAAGRVQATKAGSEKVVQM</sequence>
<feature type="compositionally biased region" description="Low complexity" evidence="1">
    <location>
        <begin position="37"/>
        <end position="53"/>
    </location>
</feature>
<dbReference type="GO" id="GO:0005655">
    <property type="term" value="C:nucleolar ribonuclease P complex"/>
    <property type="evidence" value="ECO:0007669"/>
    <property type="project" value="TreeGrafter"/>
</dbReference>
<protein>
    <submittedName>
        <fullName evidence="2">Uncharacterized protein</fullName>
    </submittedName>
</protein>
<feature type="compositionally biased region" description="Polar residues" evidence="1">
    <location>
        <begin position="134"/>
        <end position="149"/>
    </location>
</feature>
<dbReference type="GO" id="GO:0000171">
    <property type="term" value="F:ribonuclease MRP activity"/>
    <property type="evidence" value="ECO:0007669"/>
    <property type="project" value="TreeGrafter"/>
</dbReference>
<dbReference type="OrthoDB" id="20109at2759"/>
<dbReference type="Proteomes" id="UP000658997">
    <property type="component" value="Unassembled WGS sequence"/>
</dbReference>
<reference evidence="3" key="3">
    <citation type="submission" date="2018-08" db="EMBL/GenBank/DDBJ databases">
        <authorList>
            <person name="Guldener U."/>
        </authorList>
    </citation>
    <scope>NUCLEOTIDE SEQUENCE</scope>
    <source>
        <strain evidence="3">UB2</strain>
    </source>
</reference>
<dbReference type="EMBL" id="LT558123">
    <property type="protein sequence ID" value="SAM82343.1"/>
    <property type="molecule type" value="Genomic_DNA"/>
</dbReference>
<dbReference type="GO" id="GO:0034965">
    <property type="term" value="P:intronic box C/D snoRNA processing"/>
    <property type="evidence" value="ECO:0007669"/>
    <property type="project" value="TreeGrafter"/>
</dbReference>
<feature type="compositionally biased region" description="Low complexity" evidence="1">
    <location>
        <begin position="170"/>
        <end position="183"/>
    </location>
</feature>
<accession>A0A1K0G4I7</accession>
<proteinExistence type="predicted"/>
<dbReference type="AlphaFoldDB" id="A0A1K0G4I7"/>
<name>A0A1K0G4I7_9BASI</name>
<dbReference type="GO" id="GO:0000172">
    <property type="term" value="C:ribonuclease MRP complex"/>
    <property type="evidence" value="ECO:0007669"/>
    <property type="project" value="TreeGrafter"/>
</dbReference>
<feature type="compositionally biased region" description="Basic and acidic residues" evidence="1">
    <location>
        <begin position="487"/>
        <end position="503"/>
    </location>
</feature>
<dbReference type="Proteomes" id="UP000179920">
    <property type="component" value="Chromosome VII"/>
</dbReference>
<dbReference type="GO" id="GO:0004526">
    <property type="term" value="F:ribonuclease P activity"/>
    <property type="evidence" value="ECO:0007669"/>
    <property type="project" value="TreeGrafter"/>
</dbReference>
<feature type="region of interest" description="Disordered" evidence="1">
    <location>
        <begin position="1"/>
        <end position="59"/>
    </location>
</feature>
<dbReference type="GO" id="GO:0005829">
    <property type="term" value="C:cytosol"/>
    <property type="evidence" value="ECO:0007669"/>
    <property type="project" value="TreeGrafter"/>
</dbReference>
<feature type="region of interest" description="Disordered" evidence="1">
    <location>
        <begin position="459"/>
        <end position="522"/>
    </location>
</feature>
<dbReference type="GO" id="GO:0008033">
    <property type="term" value="P:tRNA processing"/>
    <property type="evidence" value="ECO:0007669"/>
    <property type="project" value="InterPro"/>
</dbReference>
<keyword evidence="5" id="KW-1185">Reference proteome</keyword>
<feature type="compositionally biased region" description="Basic residues" evidence="1">
    <location>
        <begin position="460"/>
        <end position="478"/>
    </location>
</feature>